<accession>A0A2C6DPU0</accession>
<evidence type="ECO:0000313" key="2">
    <source>
        <dbReference type="Proteomes" id="UP000224974"/>
    </source>
</evidence>
<evidence type="ECO:0008006" key="3">
    <source>
        <dbReference type="Google" id="ProtNLM"/>
    </source>
</evidence>
<name>A0A2C6DPU0_9GAMM</name>
<proteinExistence type="predicted"/>
<comment type="caution">
    <text evidence="1">The sequence shown here is derived from an EMBL/GenBank/DDBJ whole genome shotgun (WGS) entry which is preliminary data.</text>
</comment>
<keyword evidence="2" id="KW-1185">Reference proteome</keyword>
<gene>
    <name evidence="1" type="ORF">CRN84_16390</name>
</gene>
<evidence type="ECO:0000313" key="1">
    <source>
        <dbReference type="EMBL" id="PHI30804.1"/>
    </source>
</evidence>
<sequence>MKQLIMALCALSLTGCTFNWEGGFQVIPEETDDEMITYRYDPVIVDMKKMKRQANEYCKSKGFRKADTAAVQSRFLGISDIVYECER</sequence>
<reference evidence="2" key="1">
    <citation type="submission" date="2017-09" db="EMBL/GenBank/DDBJ databases">
        <title>FDA dAtabase for Regulatory Grade micrObial Sequences (FDA-ARGOS): Supporting development and validation of Infectious Disease Dx tests.</title>
        <authorList>
            <person name="Minogue T."/>
            <person name="Wolcott M."/>
            <person name="Wasieloski L."/>
            <person name="Aguilar W."/>
            <person name="Moore D."/>
            <person name="Tallon L."/>
            <person name="Sadzewicz L."/>
            <person name="Ott S."/>
            <person name="Zhao X."/>
            <person name="Nagaraj S."/>
            <person name="Vavikolanu K."/>
            <person name="Aluvathingal J."/>
            <person name="Nadendla S."/>
            <person name="Sichtig H."/>
        </authorList>
    </citation>
    <scope>NUCLEOTIDE SEQUENCE [LARGE SCALE GENOMIC DNA]</scope>
    <source>
        <strain evidence="2">FDAARGOS_387</strain>
    </source>
</reference>
<organism evidence="1 2">
    <name type="scientific">Budvicia aquatica</name>
    <dbReference type="NCBI Taxonomy" id="82979"/>
    <lineage>
        <taxon>Bacteria</taxon>
        <taxon>Pseudomonadati</taxon>
        <taxon>Pseudomonadota</taxon>
        <taxon>Gammaproteobacteria</taxon>
        <taxon>Enterobacterales</taxon>
        <taxon>Budviciaceae</taxon>
        <taxon>Budvicia</taxon>
    </lineage>
</organism>
<dbReference type="EMBL" id="PDDX01000001">
    <property type="protein sequence ID" value="PHI30804.1"/>
    <property type="molecule type" value="Genomic_DNA"/>
</dbReference>
<dbReference type="OrthoDB" id="6415222at2"/>
<dbReference type="Proteomes" id="UP000224974">
    <property type="component" value="Unassembled WGS sequence"/>
</dbReference>
<dbReference type="STRING" id="1111728.GCA_000427805_01087"/>
<dbReference type="PROSITE" id="PS51257">
    <property type="entry name" value="PROKAR_LIPOPROTEIN"/>
    <property type="match status" value="1"/>
</dbReference>
<protein>
    <recommendedName>
        <fullName evidence="3">Lipoprotein</fullName>
    </recommendedName>
</protein>
<dbReference type="AlphaFoldDB" id="A0A2C6DPU0"/>
<dbReference type="RefSeq" id="WP_029094206.1">
    <property type="nucleotide sequence ID" value="NZ_CAADJA010000002.1"/>
</dbReference>